<feature type="region of interest" description="Disordered" evidence="2">
    <location>
        <begin position="541"/>
        <end position="566"/>
    </location>
</feature>
<feature type="region of interest" description="Disordered" evidence="2">
    <location>
        <begin position="1"/>
        <end position="62"/>
    </location>
</feature>
<dbReference type="SUPFAM" id="SSF48371">
    <property type="entry name" value="ARM repeat"/>
    <property type="match status" value="2"/>
</dbReference>
<evidence type="ECO:0000313" key="3">
    <source>
        <dbReference type="EMBL" id="KAG2445493.1"/>
    </source>
</evidence>
<dbReference type="InterPro" id="IPR016024">
    <property type="entry name" value="ARM-type_fold"/>
</dbReference>
<dbReference type="OrthoDB" id="547175at2759"/>
<proteinExistence type="predicted"/>
<feature type="region of interest" description="Disordered" evidence="2">
    <location>
        <begin position="966"/>
        <end position="989"/>
    </location>
</feature>
<name>A0A836B2I6_CHLIN</name>
<feature type="compositionally biased region" description="Low complexity" evidence="2">
    <location>
        <begin position="967"/>
        <end position="978"/>
    </location>
</feature>
<feature type="compositionally biased region" description="Gly residues" evidence="2">
    <location>
        <begin position="760"/>
        <end position="774"/>
    </location>
</feature>
<dbReference type="Proteomes" id="UP000650467">
    <property type="component" value="Unassembled WGS sequence"/>
</dbReference>
<organism evidence="3 4">
    <name type="scientific">Chlamydomonas incerta</name>
    <dbReference type="NCBI Taxonomy" id="51695"/>
    <lineage>
        <taxon>Eukaryota</taxon>
        <taxon>Viridiplantae</taxon>
        <taxon>Chlorophyta</taxon>
        <taxon>core chlorophytes</taxon>
        <taxon>Chlorophyceae</taxon>
        <taxon>CS clade</taxon>
        <taxon>Chlamydomonadales</taxon>
        <taxon>Chlamydomonadaceae</taxon>
        <taxon>Chlamydomonas</taxon>
    </lineage>
</organism>
<feature type="compositionally biased region" description="Low complexity" evidence="2">
    <location>
        <begin position="1341"/>
        <end position="1362"/>
    </location>
</feature>
<reference evidence="3" key="1">
    <citation type="journal article" date="2020" name="bioRxiv">
        <title>Comparative genomics of Chlamydomonas.</title>
        <authorList>
            <person name="Craig R.J."/>
            <person name="Hasan A.R."/>
            <person name="Ness R.W."/>
            <person name="Keightley P.D."/>
        </authorList>
    </citation>
    <scope>NUCLEOTIDE SEQUENCE</scope>
    <source>
        <strain evidence="3">SAG 7.73</strain>
    </source>
</reference>
<feature type="compositionally biased region" description="Low complexity" evidence="2">
    <location>
        <begin position="541"/>
        <end position="561"/>
    </location>
</feature>
<feature type="region of interest" description="Disordered" evidence="2">
    <location>
        <begin position="816"/>
        <end position="840"/>
    </location>
</feature>
<evidence type="ECO:0000256" key="2">
    <source>
        <dbReference type="SAM" id="MobiDB-lite"/>
    </source>
</evidence>
<dbReference type="EMBL" id="JAEHOC010000001">
    <property type="protein sequence ID" value="KAG2445493.1"/>
    <property type="molecule type" value="Genomic_DNA"/>
</dbReference>
<evidence type="ECO:0000256" key="1">
    <source>
        <dbReference type="SAM" id="Coils"/>
    </source>
</evidence>
<protein>
    <submittedName>
        <fullName evidence="3">Uncharacterized protein</fullName>
    </submittedName>
</protein>
<feature type="region of interest" description="Disordered" evidence="2">
    <location>
        <begin position="1073"/>
        <end position="1098"/>
    </location>
</feature>
<feature type="region of interest" description="Disordered" evidence="2">
    <location>
        <begin position="1329"/>
        <end position="1387"/>
    </location>
</feature>
<keyword evidence="1" id="KW-0175">Coiled coil</keyword>
<feature type="coiled-coil region" evidence="1">
    <location>
        <begin position="377"/>
        <end position="411"/>
    </location>
</feature>
<feature type="compositionally biased region" description="Gly residues" evidence="2">
    <location>
        <begin position="32"/>
        <end position="42"/>
    </location>
</feature>
<feature type="compositionally biased region" description="Low complexity" evidence="2">
    <location>
        <begin position="1371"/>
        <end position="1382"/>
    </location>
</feature>
<keyword evidence="4" id="KW-1185">Reference proteome</keyword>
<feature type="region of interest" description="Disordered" evidence="2">
    <location>
        <begin position="752"/>
        <end position="774"/>
    </location>
</feature>
<accession>A0A836B2I6</accession>
<evidence type="ECO:0000313" key="4">
    <source>
        <dbReference type="Proteomes" id="UP000650467"/>
    </source>
</evidence>
<feature type="region of interest" description="Disordered" evidence="2">
    <location>
        <begin position="916"/>
        <end position="947"/>
    </location>
</feature>
<comment type="caution">
    <text evidence="3">The sequence shown here is derived from an EMBL/GenBank/DDBJ whole genome shotgun (WGS) entry which is preliminary data.</text>
</comment>
<feature type="region of interest" description="Disordered" evidence="2">
    <location>
        <begin position="427"/>
        <end position="464"/>
    </location>
</feature>
<feature type="compositionally biased region" description="Low complexity" evidence="2">
    <location>
        <begin position="925"/>
        <end position="937"/>
    </location>
</feature>
<feature type="compositionally biased region" description="Basic and acidic residues" evidence="2">
    <location>
        <begin position="438"/>
        <end position="455"/>
    </location>
</feature>
<gene>
    <name evidence="3" type="ORF">HXX76_000109</name>
</gene>
<sequence length="1641" mass="162103">MPAMDGARTAYARSPSGLHVVPPPPGDSPGHSPGGGAGGAGGRLTPRSDRDSPTAASPSARPRDIVDSYLRQLYGGDTATRVLAAQGLGALPSFLPRSQSAQALAAAVDLGVVGSLADVLACDEELPVQEACLLALSSLLLATAPHEDHAAPLKPPHLKLLGPALIRPEVLEQIGYILTVTTSSRVLLAAARLVAITAPHISQSNDVHVLESRIIPALQAAIANAPGPGERPTSGAGGAAVATPRDAAACALALLALASETPDLYVAVRTSGFYQSLAVLYQRTIDPDQTSSAVLPADAAALLLRAVTLPPSSRWAASLGRGAVRAMERQLEESDALECLCSYVAVEAGALRALGQGLAETAADNARAVIEKNSYELEHLQDRQRNLGQRLAEAKDAAADARRALEDAHASLDLALEAAAEADAAVKASRHPLGGTPDQRRARREAEGAAARAEEAAAAAGEAAAEAEEALDDLRLELGTVRRAVGPVRWQSDRMGRMEAAAAAWLDSHGARAPPKVKLARPNLALLSQVLLYLSTCVKSPTSSSTGPGSPGATTPSSSGANVSSPQHAAAVQAKALGGGLVQAVVRLSGVLSGLRALASELAALAADLALQPDMAGALAAAGGAMGREAAALSGVNRRAAVRLKQVSAESAKLRKSLRLAYSSRGPAGPAGSRSSAARAAELEAKLLDLESEELELGAVLADSEGLVELLGARIQAVAAASGALSEAHTAFVRAFSTSAAAATPTKAAAAASAATSRSPGGGHGSPNGGGGGGANDAARALALASHNIMAKDPSHPAGHLLGLLARALAPVIGGSGSSSGSSGAPPPPPPGSVVAGGSSGSGSNLAALVVHLYGSGASADWVAAVSGAPPGGAGPGAGGGPPGVLGLLGFGTPGASGMLSAQASSLSAGGSVYGGSGGAGGRSRPGSAGPSRPQSARSPGAGGAGAGGTAGFGAGYYGGPGSVRPASARTGGSTAASPRSPRGPGGYGAGVGNSGYGGGYGGFSGFTSGGGGGLSYPVDAMGRPMRYPLDSNYGIIQATHSPLRGYSTPNNGPKFALLLRDKAWSRGPAATAAVGSSSASSPTSYSRSSPTSAGLSASTSAATASGLGAGGGGAAGSSRPLSDADAEAALEAALAALPPVSGELPVAAESGRVVAAVANSVLFDPVDLAVLGPGVLQPAAANGGGSQAGTPRGGKGGDVAAAPPPTMTVCVLDALLLQSELLCGVLWGLAALQAFCRTAGRACRSLPTQLDFSSLEQPGQVPAASMAGLHRLWAEALGRQPELRVPIARSVQQIAELGLVPTADFPAVYQDSGMVAGLVGMLAGALRPGGGGKAKRSDAADGSGSPPASPGGNTSPGSPNDTGTGADSRPAPGTLGAPLAPRHVGRKTATAPPTLRLTAAQQAEQAAAARALLAISDAQPDVLAAIAEDEQLLSRLSSLCLDHSMSWPARLAAADLLADLVLGGGPGAAAAVAGGAYAGLAEVMNRETYPYLNQDPRGSKATVVSALAALAAHEELLEGVVAAAAAPSGPCSGLPLDSPDQVLSAVLRSLWGVCQQVYNTMSADRTGRGRHVDPDLISALTATAATAAHELAVLADTQPDARRVLQGELGLGRKISIPFLQAIKDVPLYEALLELRKNIS</sequence>